<name>A0A1H7N6E1_9GAMM</name>
<keyword evidence="2" id="KW-0675">Receptor</keyword>
<dbReference type="RefSeq" id="WP_198951680.1">
    <property type="nucleotide sequence ID" value="NZ_FOBI01000007.1"/>
</dbReference>
<dbReference type="Proteomes" id="UP000199297">
    <property type="component" value="Unassembled WGS sequence"/>
</dbReference>
<dbReference type="InterPro" id="IPR005064">
    <property type="entry name" value="BUG"/>
</dbReference>
<comment type="similarity">
    <text evidence="1">Belongs to the UPF0065 (bug) family.</text>
</comment>
<dbReference type="PANTHER" id="PTHR42928">
    <property type="entry name" value="TRICARBOXYLATE-BINDING PROTEIN"/>
    <property type="match status" value="1"/>
</dbReference>
<proteinExistence type="inferred from homology"/>
<dbReference type="AlphaFoldDB" id="A0A1H7N6E1"/>
<dbReference type="EMBL" id="FOBI01000007">
    <property type="protein sequence ID" value="SEL19196.1"/>
    <property type="molecule type" value="Genomic_DNA"/>
</dbReference>
<sequence length="344" mass="38162">MNRLMLTTLLAIKHNYKKIIPLTLIHCLFFSHIAFAQEESEDVFPNRPITMVVGFGVGGGTDQMARSLSKYYAEELGQPVQVVNKKGAGTLIAANYVLNKPDDGYTIFASGFNPYLTNTILEGNADYGIEDFAYLNFQWFDEDLIAVFKESKYQTLQQLMAEIRTKPKTVRAAVVRGSGGHLIAKLLLDVTGIPQENLNLVTYNSGGKARAAVAGGVVDFIIISAKGSESIREYIRPLAIISDSDNEDWGAMAIGKAVAPMNVDVPVLQGTIRGFATTTAFKEKYPERFAYLADAMERTLQNKELQALLKRASISGRWTGPEKSEELMKVNFEVFKKYAYLLKM</sequence>
<dbReference type="Pfam" id="PF03401">
    <property type="entry name" value="TctC"/>
    <property type="match status" value="1"/>
</dbReference>
<reference evidence="3" key="1">
    <citation type="submission" date="2016-10" db="EMBL/GenBank/DDBJ databases">
        <authorList>
            <person name="Varghese N."/>
            <person name="Submissions S."/>
        </authorList>
    </citation>
    <scope>NUCLEOTIDE SEQUENCE [LARGE SCALE GENOMIC DNA]</scope>
    <source>
        <strain evidence="3">CGMCC 1.9127</strain>
    </source>
</reference>
<protein>
    <submittedName>
        <fullName evidence="2">Tripartite-type tricarboxylate transporter, receptor component TctC</fullName>
    </submittedName>
</protein>
<dbReference type="InterPro" id="IPR042100">
    <property type="entry name" value="Bug_dom1"/>
</dbReference>
<organism evidence="2 3">
    <name type="scientific">Colwellia chukchiensis</name>
    <dbReference type="NCBI Taxonomy" id="641665"/>
    <lineage>
        <taxon>Bacteria</taxon>
        <taxon>Pseudomonadati</taxon>
        <taxon>Pseudomonadota</taxon>
        <taxon>Gammaproteobacteria</taxon>
        <taxon>Alteromonadales</taxon>
        <taxon>Colwelliaceae</taxon>
        <taxon>Colwellia</taxon>
    </lineage>
</organism>
<accession>A0A1H7N6E1</accession>
<evidence type="ECO:0000256" key="1">
    <source>
        <dbReference type="ARBA" id="ARBA00006987"/>
    </source>
</evidence>
<dbReference type="PANTHER" id="PTHR42928:SF5">
    <property type="entry name" value="BLR1237 PROTEIN"/>
    <property type="match status" value="1"/>
</dbReference>
<keyword evidence="3" id="KW-1185">Reference proteome</keyword>
<dbReference type="Gene3D" id="3.40.190.10">
    <property type="entry name" value="Periplasmic binding protein-like II"/>
    <property type="match status" value="1"/>
</dbReference>
<gene>
    <name evidence="2" type="ORF">SAMN05216262_10745</name>
</gene>
<dbReference type="STRING" id="641665.GCA_002104455_03417"/>
<evidence type="ECO:0000313" key="3">
    <source>
        <dbReference type="Proteomes" id="UP000199297"/>
    </source>
</evidence>
<dbReference type="SUPFAM" id="SSF53850">
    <property type="entry name" value="Periplasmic binding protein-like II"/>
    <property type="match status" value="1"/>
</dbReference>
<evidence type="ECO:0000313" key="2">
    <source>
        <dbReference type="EMBL" id="SEL19196.1"/>
    </source>
</evidence>
<dbReference type="Gene3D" id="3.40.190.150">
    <property type="entry name" value="Bordetella uptake gene, domain 1"/>
    <property type="match status" value="1"/>
</dbReference>